<proteinExistence type="predicted"/>
<keyword evidence="1" id="KW-1185">Reference proteome</keyword>
<dbReference type="WBParaSite" id="Hba_10844">
    <property type="protein sequence ID" value="Hba_10844"/>
    <property type="gene ID" value="Hba_10844"/>
</dbReference>
<evidence type="ECO:0000313" key="2">
    <source>
        <dbReference type="WBParaSite" id="Hba_10844"/>
    </source>
</evidence>
<sequence length="20" mass="2261">MPTITCFMLDQQDKGSSMNI</sequence>
<dbReference type="Proteomes" id="UP000095283">
    <property type="component" value="Unplaced"/>
</dbReference>
<evidence type="ECO:0000313" key="1">
    <source>
        <dbReference type="Proteomes" id="UP000095283"/>
    </source>
</evidence>
<protein>
    <submittedName>
        <fullName evidence="2">Uncharacterized protein</fullName>
    </submittedName>
</protein>
<organism evidence="1 2">
    <name type="scientific">Heterorhabditis bacteriophora</name>
    <name type="common">Entomopathogenic nematode worm</name>
    <dbReference type="NCBI Taxonomy" id="37862"/>
    <lineage>
        <taxon>Eukaryota</taxon>
        <taxon>Metazoa</taxon>
        <taxon>Ecdysozoa</taxon>
        <taxon>Nematoda</taxon>
        <taxon>Chromadorea</taxon>
        <taxon>Rhabditida</taxon>
        <taxon>Rhabditina</taxon>
        <taxon>Rhabditomorpha</taxon>
        <taxon>Strongyloidea</taxon>
        <taxon>Heterorhabditidae</taxon>
        <taxon>Heterorhabditis</taxon>
    </lineage>
</organism>
<name>A0A1I7X085_HETBA</name>
<dbReference type="AlphaFoldDB" id="A0A1I7X085"/>
<reference evidence="2" key="1">
    <citation type="submission" date="2016-11" db="UniProtKB">
        <authorList>
            <consortium name="WormBaseParasite"/>
        </authorList>
    </citation>
    <scope>IDENTIFICATION</scope>
</reference>
<accession>A0A1I7X085</accession>